<dbReference type="SUPFAM" id="SSF50249">
    <property type="entry name" value="Nucleic acid-binding proteins"/>
    <property type="match status" value="1"/>
</dbReference>
<dbReference type="NCBIfam" id="TIGR03591">
    <property type="entry name" value="polynuc_phos"/>
    <property type="match status" value="1"/>
</dbReference>
<proteinExistence type="inferred from homology"/>
<dbReference type="PANTHER" id="PTHR11252:SF0">
    <property type="entry name" value="POLYRIBONUCLEOTIDE NUCLEOTIDYLTRANSFERASE 1, MITOCHONDRIAL"/>
    <property type="match status" value="1"/>
</dbReference>
<dbReference type="CDD" id="cd11364">
    <property type="entry name" value="RNase_PH_PNPase_2"/>
    <property type="match status" value="1"/>
</dbReference>
<dbReference type="CTD" id="43710"/>
<dbReference type="FunFam" id="2.40.50.140:FF:000113">
    <property type="entry name" value="polyribonucleotide nucleotidyltransferase 1, mitochondrial"/>
    <property type="match status" value="1"/>
</dbReference>
<dbReference type="InterPro" id="IPR020568">
    <property type="entry name" value="Ribosomal_Su5_D2-typ_SF"/>
</dbReference>
<keyword evidence="4" id="KW-0808">Transferase</keyword>
<evidence type="ECO:0000256" key="4">
    <source>
        <dbReference type="ARBA" id="ARBA00022679"/>
    </source>
</evidence>
<dbReference type="GO" id="GO:0004654">
    <property type="term" value="F:polyribonucleotide nucleotidyltransferase activity"/>
    <property type="evidence" value="ECO:0007669"/>
    <property type="project" value="UniProtKB-EC"/>
</dbReference>
<dbReference type="Pfam" id="PF01138">
    <property type="entry name" value="RNase_PH"/>
    <property type="match status" value="2"/>
</dbReference>
<dbReference type="InterPro" id="IPR015847">
    <property type="entry name" value="ExoRNase_PH_dom2"/>
</dbReference>
<protein>
    <recommendedName>
        <fullName evidence="2">polyribonucleotide nucleotidyltransferase</fullName>
        <ecNumber evidence="2">2.7.7.8</ecNumber>
    </recommendedName>
    <alternativeName>
        <fullName evidence="7">Polynucleotide phosphorylase 1</fullName>
    </alternativeName>
</protein>
<keyword evidence="5" id="KW-0548">Nucleotidyltransferase</keyword>
<evidence type="ECO:0000256" key="2">
    <source>
        <dbReference type="ARBA" id="ARBA00012416"/>
    </source>
</evidence>
<dbReference type="GO" id="GO:0005739">
    <property type="term" value="C:mitochondrion"/>
    <property type="evidence" value="ECO:0007669"/>
    <property type="project" value="TreeGrafter"/>
</dbReference>
<dbReference type="InterPro" id="IPR004087">
    <property type="entry name" value="KH_dom"/>
</dbReference>
<keyword evidence="6 8" id="KW-0694">RNA-binding</keyword>
<dbReference type="InterPro" id="IPR001247">
    <property type="entry name" value="ExoRNase_PH_dom1"/>
</dbReference>
<name>A0A6J1PDW3_9HYME</name>
<dbReference type="Pfam" id="PF03726">
    <property type="entry name" value="PNPase"/>
    <property type="match status" value="1"/>
</dbReference>
<dbReference type="InterPro" id="IPR027408">
    <property type="entry name" value="PNPase/RNase_PH_dom_sf"/>
</dbReference>
<gene>
    <name evidence="11" type="primary">LOC112451918</name>
</gene>
<dbReference type="GO" id="GO:0000958">
    <property type="term" value="P:mitochondrial mRNA catabolic process"/>
    <property type="evidence" value="ECO:0007669"/>
    <property type="project" value="TreeGrafter"/>
</dbReference>
<dbReference type="CDD" id="cd09033">
    <property type="entry name" value="KH-I_PNPT1"/>
    <property type="match status" value="1"/>
</dbReference>
<dbReference type="PROSITE" id="PS50084">
    <property type="entry name" value="KH_TYPE_1"/>
    <property type="match status" value="1"/>
</dbReference>
<dbReference type="InterPro" id="IPR004088">
    <property type="entry name" value="KH_dom_type_1"/>
</dbReference>
<evidence type="ECO:0000313" key="10">
    <source>
        <dbReference type="Proteomes" id="UP000504618"/>
    </source>
</evidence>
<dbReference type="SUPFAM" id="SSF55666">
    <property type="entry name" value="Ribonuclease PH domain 2-like"/>
    <property type="match status" value="2"/>
</dbReference>
<dbReference type="GO" id="GO:0003723">
    <property type="term" value="F:RNA binding"/>
    <property type="evidence" value="ECO:0007669"/>
    <property type="project" value="UniProtKB-UniRule"/>
</dbReference>
<dbReference type="SUPFAM" id="SSF54211">
    <property type="entry name" value="Ribosomal protein S5 domain 2-like"/>
    <property type="match status" value="2"/>
</dbReference>
<evidence type="ECO:0000256" key="6">
    <source>
        <dbReference type="ARBA" id="ARBA00022884"/>
    </source>
</evidence>
<dbReference type="FunFam" id="3.30.230.70:FF:000032">
    <property type="entry name" value="Polyribonucleotide nucleotidyltransferase 1"/>
    <property type="match status" value="1"/>
</dbReference>
<dbReference type="RefSeq" id="XP_024867633.1">
    <property type="nucleotide sequence ID" value="XM_025011865.1"/>
</dbReference>
<dbReference type="InterPro" id="IPR036345">
    <property type="entry name" value="ExoRNase_PH_dom2_sf"/>
</dbReference>
<dbReference type="Gene3D" id="2.40.50.140">
    <property type="entry name" value="Nucleic acid-binding proteins"/>
    <property type="match status" value="1"/>
</dbReference>
<dbReference type="FunFam" id="3.30.1370.10:FF:000001">
    <property type="entry name" value="Polyribonucleotide nucleotidyltransferase"/>
    <property type="match status" value="1"/>
</dbReference>
<evidence type="ECO:0000259" key="9">
    <source>
        <dbReference type="PROSITE" id="PS50126"/>
    </source>
</evidence>
<sequence length="795" mass="88239">MAAHFKQRPNRGLYDLLYSHSRAPKMLAFTSFRLSRYRRSVVLPCKNLCKNGNVCYVKFSSASNKSAGTETVTLSDGKQLHFSTGKYARFADGCAVTTLGDTSVMVTAVCQNQSSTSSFLPLVVDYRQKAAAAGRIPTNFLRRELGPSEHEILTSRVIDRSIRPLFPEGFYFNTQIMCNMLAIDGMNDPDVIAINGASAALSVSDIPWNGPVGAVRLGMIDNEMIINPTRRQIQDSILNLIITATKQNLIIMLEGSANEILEQHLKKAIKLGVKECQGIVTAITNLQKTCGKTKREIETKEQQQDDNLKGTVKELSEAKLRDIFSNYTYDKISRDNAVSDLRNSVIETLRKDNADLDVKLAEKNFGKIVRDVFRTLILEKDVRCDGRSMDGLRDISCQVDLFNPLHGSAVFQRGQTQVMCTVTLDSLESALKMDAISMLISGVKEKNFFLHYEFPPYATNETGHVSRVGRRELGHGALAEKALRPVLPKDYPFTIRLTSEVLESNGSSSMATVCGGSLALLDAGIPISSATAGVAIGLVTKCNETNMNIEEYKILTDILGIEDYLGDMDFKIAGTKRGFTALQADVKIPGVPLKIMMECIHQATNAKLEIIKIMNNVIRAPRQTRKDKMPVVDNLEVPIHQRGKFLGVGGMNLKKIFLETGVHIYPHDENTYSIFAPNEDAMAEAKEMIEDILRKDREPTLEFGAIYTARIVEIRETGVMVTLYSNMVPALLPNSQLDQRKIHHPSALGLEVGQEIQVKYFGRDPVSGQIRISRKVLQTPTSIPKTLHRDDAEKT</sequence>
<evidence type="ECO:0000256" key="7">
    <source>
        <dbReference type="ARBA" id="ARBA00031451"/>
    </source>
</evidence>
<dbReference type="Gene3D" id="3.30.230.70">
    <property type="entry name" value="GHMP Kinase, N-terminal domain"/>
    <property type="match status" value="2"/>
</dbReference>
<dbReference type="PANTHER" id="PTHR11252">
    <property type="entry name" value="POLYRIBONUCLEOTIDE NUCLEOTIDYLTRANSFERASE"/>
    <property type="match status" value="1"/>
</dbReference>
<dbReference type="InterPro" id="IPR012340">
    <property type="entry name" value="NA-bd_OB-fold"/>
</dbReference>
<dbReference type="GO" id="GO:0000175">
    <property type="term" value="F:3'-5'-RNA exonuclease activity"/>
    <property type="evidence" value="ECO:0007669"/>
    <property type="project" value="TreeGrafter"/>
</dbReference>
<accession>A0A6J1PDW3</accession>
<dbReference type="FunFam" id="3.30.230.70:FF:000001">
    <property type="entry name" value="Polyribonucleotide nucleotidyltransferase"/>
    <property type="match status" value="1"/>
</dbReference>
<evidence type="ECO:0000256" key="8">
    <source>
        <dbReference type="PROSITE-ProRule" id="PRU00117"/>
    </source>
</evidence>
<dbReference type="PIRSF" id="PIRSF005499">
    <property type="entry name" value="PNPase"/>
    <property type="match status" value="1"/>
</dbReference>
<dbReference type="InterPro" id="IPR036456">
    <property type="entry name" value="PNPase_PH_RNA-bd_sf"/>
</dbReference>
<dbReference type="InterPro" id="IPR012162">
    <property type="entry name" value="PNPase"/>
</dbReference>
<evidence type="ECO:0000256" key="3">
    <source>
        <dbReference type="ARBA" id="ARBA00022490"/>
    </source>
</evidence>
<dbReference type="Gene3D" id="3.30.1370.10">
    <property type="entry name" value="K Homology domain, type 1"/>
    <property type="match status" value="1"/>
</dbReference>
<dbReference type="GO" id="GO:0000965">
    <property type="term" value="P:mitochondrial RNA 3'-end processing"/>
    <property type="evidence" value="ECO:0007669"/>
    <property type="project" value="TreeGrafter"/>
</dbReference>
<dbReference type="CDD" id="cd11363">
    <property type="entry name" value="RNase_PH_PNPase_1"/>
    <property type="match status" value="1"/>
</dbReference>
<evidence type="ECO:0000256" key="1">
    <source>
        <dbReference type="ARBA" id="ARBA00007404"/>
    </source>
</evidence>
<dbReference type="Pfam" id="PF00013">
    <property type="entry name" value="KH_1"/>
    <property type="match status" value="1"/>
</dbReference>
<comment type="similarity">
    <text evidence="1">Belongs to the polyribonucleotide nucleotidyltransferase family.</text>
</comment>
<dbReference type="PROSITE" id="PS50126">
    <property type="entry name" value="S1"/>
    <property type="match status" value="1"/>
</dbReference>
<dbReference type="GeneID" id="112451918"/>
<dbReference type="Pfam" id="PF03725">
    <property type="entry name" value="RNase_PH_C"/>
    <property type="match status" value="1"/>
</dbReference>
<dbReference type="SUPFAM" id="SSF54791">
    <property type="entry name" value="Eukaryotic type KH-domain (KH-domain type I)"/>
    <property type="match status" value="1"/>
</dbReference>
<dbReference type="OrthoDB" id="437922at2759"/>
<dbReference type="GO" id="GO:0005829">
    <property type="term" value="C:cytosol"/>
    <property type="evidence" value="ECO:0007669"/>
    <property type="project" value="TreeGrafter"/>
</dbReference>
<dbReference type="NCBIfam" id="NF008805">
    <property type="entry name" value="PRK11824.1"/>
    <property type="match status" value="1"/>
</dbReference>
<dbReference type="InterPro" id="IPR036612">
    <property type="entry name" value="KH_dom_type_1_sf"/>
</dbReference>
<evidence type="ECO:0000313" key="11">
    <source>
        <dbReference type="RefSeq" id="XP_024867633.1"/>
    </source>
</evidence>
<dbReference type="AlphaFoldDB" id="A0A6J1PDW3"/>
<dbReference type="InterPro" id="IPR003029">
    <property type="entry name" value="S1_domain"/>
</dbReference>
<dbReference type="InterPro" id="IPR015848">
    <property type="entry name" value="PNPase_PH_RNA-bd_bac/org-type"/>
</dbReference>
<keyword evidence="10" id="KW-1185">Reference proteome</keyword>
<dbReference type="SUPFAM" id="SSF46915">
    <property type="entry name" value="Polynucleotide phosphorylase/guanosine pentaphosphate synthase (PNPase/GPSI), domain 3"/>
    <property type="match status" value="1"/>
</dbReference>
<keyword evidence="3" id="KW-0963">Cytoplasm</keyword>
<organism evidence="10 11">
    <name type="scientific">Temnothorax curvispinosus</name>
    <dbReference type="NCBI Taxonomy" id="300111"/>
    <lineage>
        <taxon>Eukaryota</taxon>
        <taxon>Metazoa</taxon>
        <taxon>Ecdysozoa</taxon>
        <taxon>Arthropoda</taxon>
        <taxon>Hexapoda</taxon>
        <taxon>Insecta</taxon>
        <taxon>Pterygota</taxon>
        <taxon>Neoptera</taxon>
        <taxon>Endopterygota</taxon>
        <taxon>Hymenoptera</taxon>
        <taxon>Apocrita</taxon>
        <taxon>Aculeata</taxon>
        <taxon>Formicoidea</taxon>
        <taxon>Formicidae</taxon>
        <taxon>Myrmicinae</taxon>
        <taxon>Temnothorax</taxon>
    </lineage>
</organism>
<dbReference type="Proteomes" id="UP000504618">
    <property type="component" value="Unplaced"/>
</dbReference>
<reference evidence="11" key="1">
    <citation type="submission" date="2025-08" db="UniProtKB">
        <authorList>
            <consortium name="RefSeq"/>
        </authorList>
    </citation>
    <scope>IDENTIFICATION</scope>
    <source>
        <tissue evidence="11">Whole body</tissue>
    </source>
</reference>
<dbReference type="EC" id="2.7.7.8" evidence="2"/>
<dbReference type="SMART" id="SM00322">
    <property type="entry name" value="KH"/>
    <property type="match status" value="1"/>
</dbReference>
<feature type="domain" description="S1 motif" evidence="9">
    <location>
        <begin position="704"/>
        <end position="775"/>
    </location>
</feature>
<evidence type="ECO:0000256" key="5">
    <source>
        <dbReference type="ARBA" id="ARBA00022695"/>
    </source>
</evidence>